<evidence type="ECO:0000313" key="1">
    <source>
        <dbReference type="EMBL" id="MPM49776.1"/>
    </source>
</evidence>
<dbReference type="EMBL" id="VSSQ01012669">
    <property type="protein sequence ID" value="MPM49776.1"/>
    <property type="molecule type" value="Genomic_DNA"/>
</dbReference>
<proteinExistence type="predicted"/>
<protein>
    <submittedName>
        <fullName evidence="1">Uncharacterized protein</fullName>
    </submittedName>
</protein>
<accession>A0A645AA47</accession>
<sequence length="63" mass="7307">MKFEHIKNEIECNGIIRVIIEIISHHIIWVNIHEIVIAGIPEPEFVADIQCNRRCCPCRQDGV</sequence>
<gene>
    <name evidence="1" type="ORF">SDC9_96507</name>
</gene>
<comment type="caution">
    <text evidence="1">The sequence shown here is derived from an EMBL/GenBank/DDBJ whole genome shotgun (WGS) entry which is preliminary data.</text>
</comment>
<dbReference type="AlphaFoldDB" id="A0A645AA47"/>
<name>A0A645AA47_9ZZZZ</name>
<organism evidence="1">
    <name type="scientific">bioreactor metagenome</name>
    <dbReference type="NCBI Taxonomy" id="1076179"/>
    <lineage>
        <taxon>unclassified sequences</taxon>
        <taxon>metagenomes</taxon>
        <taxon>ecological metagenomes</taxon>
    </lineage>
</organism>
<reference evidence="1" key="1">
    <citation type="submission" date="2019-08" db="EMBL/GenBank/DDBJ databases">
        <authorList>
            <person name="Kucharzyk K."/>
            <person name="Murdoch R.W."/>
            <person name="Higgins S."/>
            <person name="Loffler F."/>
        </authorList>
    </citation>
    <scope>NUCLEOTIDE SEQUENCE</scope>
</reference>